<keyword evidence="3" id="KW-1185">Reference proteome</keyword>
<proteinExistence type="predicted"/>
<reference evidence="2 3" key="1">
    <citation type="submission" date="2013-11" db="EMBL/GenBank/DDBJ databases">
        <title>Complete genome sequence of Rhizobium gallicum bv. gallicum R602.</title>
        <authorList>
            <person name="Bustos P."/>
            <person name="Santamaria R.I."/>
            <person name="Lozano L."/>
            <person name="Acosta J.L."/>
            <person name="Ormeno-Orrillo E."/>
            <person name="Rogel M.A."/>
            <person name="Romero D."/>
            <person name="Cevallos M.A."/>
            <person name="Martinez-Romero E."/>
            <person name="Gonzalez V."/>
        </authorList>
    </citation>
    <scope>NUCLEOTIDE SEQUENCE [LARGE SCALE GENOMIC DNA]</scope>
    <source>
        <strain evidence="2 3">R602</strain>
    </source>
</reference>
<dbReference type="HOGENOM" id="CLU_1371732_0_0_5"/>
<feature type="signal peptide" evidence="1">
    <location>
        <begin position="1"/>
        <end position="26"/>
    </location>
</feature>
<evidence type="ECO:0000313" key="3">
    <source>
        <dbReference type="Proteomes" id="UP000031368"/>
    </source>
</evidence>
<dbReference type="EMBL" id="CP006877">
    <property type="protein sequence ID" value="AJD39837.1"/>
    <property type="molecule type" value="Genomic_DNA"/>
</dbReference>
<sequence>MGRFRCLALFLLLALVSAGAHLRAHGKDMEMLSDLTIYLEPPILGGGGTVIIVPRMIAAIDWKSQEGRENPAASDPYLKSNKPLPPDGLRLGAIISDKVSIVQFDYPEGGTYKFRFAPARGSTFPWDMLKTKHIGTGSEGEELDPSTGQIIKVGSALHIHIVGKDVTEADSRIVESVINIGSLQSRYDCRNYELVLVCDASKDLQK</sequence>
<organism evidence="2 3">
    <name type="scientific">Rhizobium gallicum bv. gallicum R602sp</name>
    <dbReference type="NCBI Taxonomy" id="1041138"/>
    <lineage>
        <taxon>Bacteria</taxon>
        <taxon>Pseudomonadati</taxon>
        <taxon>Pseudomonadota</taxon>
        <taxon>Alphaproteobacteria</taxon>
        <taxon>Hyphomicrobiales</taxon>
        <taxon>Rhizobiaceae</taxon>
        <taxon>Rhizobium/Agrobacterium group</taxon>
        <taxon>Rhizobium</taxon>
    </lineage>
</organism>
<dbReference type="Proteomes" id="UP000031368">
    <property type="component" value="Chromosome"/>
</dbReference>
<keyword evidence="1" id="KW-0732">Signal</keyword>
<accession>A0A0B4WZW6</accession>
<dbReference type="AlphaFoldDB" id="A0A0B4WZW6"/>
<dbReference type="KEGG" id="rga:RGR602_CH00470"/>
<evidence type="ECO:0000256" key="1">
    <source>
        <dbReference type="SAM" id="SignalP"/>
    </source>
</evidence>
<gene>
    <name evidence="2" type="ORF">RGR602_CH00470</name>
</gene>
<name>A0A0B4WZW6_9HYPH</name>
<feature type="chain" id="PRO_5002098435" evidence="1">
    <location>
        <begin position="27"/>
        <end position="206"/>
    </location>
</feature>
<protein>
    <submittedName>
        <fullName evidence="2">Uncharacterized protein</fullName>
    </submittedName>
</protein>
<evidence type="ECO:0000313" key="2">
    <source>
        <dbReference type="EMBL" id="AJD39837.1"/>
    </source>
</evidence>